<dbReference type="WBParaSite" id="jg18509">
    <property type="protein sequence ID" value="jg18509"/>
    <property type="gene ID" value="jg18509"/>
</dbReference>
<dbReference type="Proteomes" id="UP000887574">
    <property type="component" value="Unplaced"/>
</dbReference>
<proteinExistence type="predicted"/>
<reference evidence="3" key="1">
    <citation type="submission" date="2022-11" db="UniProtKB">
        <authorList>
            <consortium name="WormBaseParasite"/>
        </authorList>
    </citation>
    <scope>IDENTIFICATION</scope>
</reference>
<keyword evidence="1" id="KW-0812">Transmembrane</keyword>
<evidence type="ECO:0000313" key="3">
    <source>
        <dbReference type="WBParaSite" id="jg18509"/>
    </source>
</evidence>
<keyword evidence="1" id="KW-0472">Membrane</keyword>
<evidence type="ECO:0000256" key="1">
    <source>
        <dbReference type="SAM" id="Phobius"/>
    </source>
</evidence>
<organism evidence="2 3">
    <name type="scientific">Ditylenchus dipsaci</name>
    <dbReference type="NCBI Taxonomy" id="166011"/>
    <lineage>
        <taxon>Eukaryota</taxon>
        <taxon>Metazoa</taxon>
        <taxon>Ecdysozoa</taxon>
        <taxon>Nematoda</taxon>
        <taxon>Chromadorea</taxon>
        <taxon>Rhabditida</taxon>
        <taxon>Tylenchina</taxon>
        <taxon>Tylenchomorpha</taxon>
        <taxon>Sphaerularioidea</taxon>
        <taxon>Anguinidae</taxon>
        <taxon>Anguininae</taxon>
        <taxon>Ditylenchus</taxon>
    </lineage>
</organism>
<name>A0A915DCN3_9BILA</name>
<sequence>MGSRSQQPVLLNSRDTFELYEKRSNSPLHQSSGINNGYNRQQMGYIQEPPVNEKKKLPMGWIIGIAVAVPIFVILILFLAVWLQEMGLI</sequence>
<evidence type="ECO:0000313" key="2">
    <source>
        <dbReference type="Proteomes" id="UP000887574"/>
    </source>
</evidence>
<keyword evidence="1" id="KW-1133">Transmembrane helix</keyword>
<feature type="transmembrane region" description="Helical" evidence="1">
    <location>
        <begin position="59"/>
        <end position="83"/>
    </location>
</feature>
<dbReference type="AlphaFoldDB" id="A0A915DCN3"/>
<protein>
    <submittedName>
        <fullName evidence="3">Uncharacterized protein</fullName>
    </submittedName>
</protein>
<keyword evidence="2" id="KW-1185">Reference proteome</keyword>
<accession>A0A915DCN3</accession>